<evidence type="ECO:0000256" key="1">
    <source>
        <dbReference type="ARBA" id="ARBA00010923"/>
    </source>
</evidence>
<dbReference type="GO" id="GO:0003677">
    <property type="term" value="F:DNA binding"/>
    <property type="evidence" value="ECO:0007669"/>
    <property type="project" value="UniProtKB-KW"/>
</dbReference>
<dbReference type="Gene3D" id="3.90.220.20">
    <property type="entry name" value="DNA methylase specificity domains"/>
    <property type="match status" value="2"/>
</dbReference>
<keyword evidence="6" id="KW-0540">Nuclease</keyword>
<feature type="domain" description="Type I restriction modification DNA specificity" evidence="5">
    <location>
        <begin position="241"/>
        <end position="398"/>
    </location>
</feature>
<keyword evidence="6" id="KW-0378">Hydrolase</keyword>
<proteinExistence type="inferred from homology"/>
<keyword evidence="4" id="KW-0175">Coiled coil</keyword>
<evidence type="ECO:0000256" key="4">
    <source>
        <dbReference type="SAM" id="Coils"/>
    </source>
</evidence>
<dbReference type="InterPro" id="IPR000055">
    <property type="entry name" value="Restrct_endonuc_typeI_TRD"/>
</dbReference>
<gene>
    <name evidence="6" type="ORF">KHX14_06140</name>
</gene>
<dbReference type="InterPro" id="IPR052021">
    <property type="entry name" value="Type-I_RS_S_subunit"/>
</dbReference>
<feature type="domain" description="Type I restriction modification DNA specificity" evidence="5">
    <location>
        <begin position="30"/>
        <end position="216"/>
    </location>
</feature>
<accession>A0A943I6J8</accession>
<dbReference type="PANTHER" id="PTHR30408">
    <property type="entry name" value="TYPE-1 RESTRICTION ENZYME ECOKI SPECIFICITY PROTEIN"/>
    <property type="match status" value="1"/>
</dbReference>
<dbReference type="Gene3D" id="1.10.287.1120">
    <property type="entry name" value="Bipartite methylase S protein"/>
    <property type="match status" value="1"/>
</dbReference>
<evidence type="ECO:0000313" key="6">
    <source>
        <dbReference type="EMBL" id="MBS5588384.1"/>
    </source>
</evidence>
<dbReference type="Proteomes" id="UP000751224">
    <property type="component" value="Unassembled WGS sequence"/>
</dbReference>
<dbReference type="AlphaFoldDB" id="A0A943I6J8"/>
<dbReference type="SUPFAM" id="SSF116734">
    <property type="entry name" value="DNA methylase specificity domain"/>
    <property type="match status" value="2"/>
</dbReference>
<dbReference type="CDD" id="cd17291">
    <property type="entry name" value="RMtype1_S_MgeORF438P-TRD-CR_like"/>
    <property type="match status" value="1"/>
</dbReference>
<organism evidence="6 7">
    <name type="scientific">Thomasclavelia spiroformis</name>
    <dbReference type="NCBI Taxonomy" id="29348"/>
    <lineage>
        <taxon>Bacteria</taxon>
        <taxon>Bacillati</taxon>
        <taxon>Bacillota</taxon>
        <taxon>Erysipelotrichia</taxon>
        <taxon>Erysipelotrichales</taxon>
        <taxon>Coprobacillaceae</taxon>
        <taxon>Thomasclavelia</taxon>
    </lineage>
</organism>
<evidence type="ECO:0000256" key="3">
    <source>
        <dbReference type="ARBA" id="ARBA00023125"/>
    </source>
</evidence>
<reference evidence="6" key="1">
    <citation type="submission" date="2021-02" db="EMBL/GenBank/DDBJ databases">
        <title>Infant gut strain persistence is associated with maternal origin, phylogeny, and functional potential including surface adhesion and iron acquisition.</title>
        <authorList>
            <person name="Lou Y.C."/>
        </authorList>
    </citation>
    <scope>NUCLEOTIDE SEQUENCE</scope>
    <source>
        <strain evidence="6">L3_108_000G1_dasL3_108_000G1_metabat.metabat.11</strain>
    </source>
</reference>
<comment type="caution">
    <text evidence="6">The sequence shown here is derived from an EMBL/GenBank/DDBJ whole genome shotgun (WGS) entry which is preliminary data.</text>
</comment>
<dbReference type="EMBL" id="JAGZCC010000030">
    <property type="protein sequence ID" value="MBS5588384.1"/>
    <property type="molecule type" value="Genomic_DNA"/>
</dbReference>
<dbReference type="Pfam" id="PF01420">
    <property type="entry name" value="Methylase_S"/>
    <property type="match status" value="2"/>
</dbReference>
<dbReference type="GO" id="GO:0016787">
    <property type="term" value="F:hydrolase activity"/>
    <property type="evidence" value="ECO:0007669"/>
    <property type="project" value="UniProtKB-KW"/>
</dbReference>
<feature type="coiled-coil region" evidence="4">
    <location>
        <begin position="382"/>
        <end position="409"/>
    </location>
</feature>
<evidence type="ECO:0000256" key="2">
    <source>
        <dbReference type="ARBA" id="ARBA00022747"/>
    </source>
</evidence>
<evidence type="ECO:0000259" key="5">
    <source>
        <dbReference type="Pfam" id="PF01420"/>
    </source>
</evidence>
<dbReference type="InterPro" id="IPR044946">
    <property type="entry name" value="Restrct_endonuc_typeI_TRD_sf"/>
</dbReference>
<dbReference type="PANTHER" id="PTHR30408:SF12">
    <property type="entry name" value="TYPE I RESTRICTION ENZYME MJAVIII SPECIFICITY SUBUNIT"/>
    <property type="match status" value="1"/>
</dbReference>
<comment type="similarity">
    <text evidence="1">Belongs to the type-I restriction system S methylase family.</text>
</comment>
<dbReference type="RefSeq" id="WP_303887082.1">
    <property type="nucleotide sequence ID" value="NZ_JAGZCC010000030.1"/>
</dbReference>
<dbReference type="GO" id="GO:0004519">
    <property type="term" value="F:endonuclease activity"/>
    <property type="evidence" value="ECO:0007669"/>
    <property type="project" value="UniProtKB-KW"/>
</dbReference>
<keyword evidence="6" id="KW-0255">Endonuclease</keyword>
<name>A0A943I6J8_9FIRM</name>
<keyword evidence="2" id="KW-0680">Restriction system</keyword>
<protein>
    <submittedName>
        <fullName evidence="6">Restriction endonuclease subunit S</fullName>
        <ecNumber evidence="6">3.1.21.-</ecNumber>
    </submittedName>
</protein>
<dbReference type="EC" id="3.1.21.-" evidence="6"/>
<evidence type="ECO:0000313" key="7">
    <source>
        <dbReference type="Proteomes" id="UP000751224"/>
    </source>
</evidence>
<keyword evidence="3" id="KW-0238">DNA-binding</keyword>
<dbReference type="GO" id="GO:0009307">
    <property type="term" value="P:DNA restriction-modification system"/>
    <property type="evidence" value="ECO:0007669"/>
    <property type="project" value="UniProtKB-KW"/>
</dbReference>
<sequence length="417" mass="47873">MKNIIKDRFEQIQNGKIPQGYKKTKIGIVPNDWEVKFFKDVFKIINNNTLSRNDMNNVNGRIKNIHYGDILIRYSEILDCNNVDIPYINEGIELKNSVFLKDGDIVFADTAEDYTVGKMIEIINVNCSKIVSGLHTIPCTPKIDFGKRWLGYYCNSDKFHHQMLPLITGTKVSSISKSSIQNIEIVYPGVIEQQKIAGILSIQDRVIELKKRLIKEKKKQKKYLMQNLLTGKIRLKGFKGEWKKVKLGEICDIVKGEQINKSTLSKAGKYYVLNGGITSSGYTDVWNTYENTISISEGGNSCGFVNFNREKFWSGGHCYTLQKINVDLIKKEFLYCYLKHYENDLMNLRVGSGLPNIQKSSLYSFYVIFPSLEEQETIAKILSTQDKEIELLQKQLEQEKQKKKALMQLLLTGIVRV</sequence>